<feature type="compositionally biased region" description="Basic and acidic residues" evidence="8">
    <location>
        <begin position="168"/>
        <end position="177"/>
    </location>
</feature>
<dbReference type="PRINTS" id="PR01506">
    <property type="entry name" value="TATBPROTEIN"/>
</dbReference>
<evidence type="ECO:0000256" key="4">
    <source>
        <dbReference type="ARBA" id="ARBA00022927"/>
    </source>
</evidence>
<dbReference type="Pfam" id="PF02416">
    <property type="entry name" value="TatA_B_E"/>
    <property type="match status" value="1"/>
</dbReference>
<evidence type="ECO:0000256" key="7">
    <source>
        <dbReference type="ARBA" id="ARBA00023136"/>
    </source>
</evidence>
<keyword evidence="4" id="KW-0653">Protein transport</keyword>
<dbReference type="RefSeq" id="WP_317516137.1">
    <property type="nucleotide sequence ID" value="NZ_JAPTHD010000001.1"/>
</dbReference>
<evidence type="ECO:0000256" key="2">
    <source>
        <dbReference type="ARBA" id="ARBA00022448"/>
    </source>
</evidence>
<evidence type="ECO:0000313" key="9">
    <source>
        <dbReference type="EMBL" id="MDV5823116.1"/>
    </source>
</evidence>
<evidence type="ECO:0000256" key="3">
    <source>
        <dbReference type="ARBA" id="ARBA00022692"/>
    </source>
</evidence>
<protein>
    <submittedName>
        <fullName evidence="9">Translocase</fullName>
    </submittedName>
</protein>
<accession>A0ABU3ZUC7</accession>
<evidence type="ECO:0000313" key="10">
    <source>
        <dbReference type="Proteomes" id="UP001185984"/>
    </source>
</evidence>
<comment type="caution">
    <text evidence="9">The sequence shown here is derived from an EMBL/GenBank/DDBJ whole genome shotgun (WGS) entry which is preliminary data.</text>
</comment>
<reference evidence="10" key="1">
    <citation type="journal article" date="2022" name="J Environ Chem Eng">
        <title>Biodegradation of petroleum oil using a constructed nonpathogenic and heavy metal-tolerant bacterial consortium isolated from marine sponges.</title>
        <authorList>
            <person name="Dechsakulwatana C."/>
            <person name="Rungsihiranrut A."/>
            <person name="Muangchinda C."/>
            <person name="Ningthoujam R."/>
            <person name="Klankeo P."/>
            <person name="Pinyakong O."/>
        </authorList>
    </citation>
    <scope>NUCLEOTIDE SEQUENCE [LARGE SCALE GENOMIC DNA]</scope>
    <source>
        <strain evidence="10">MO2-4</strain>
    </source>
</reference>
<gene>
    <name evidence="9" type="ORF">O0R41_05830</name>
</gene>
<keyword evidence="2" id="KW-0813">Transport</keyword>
<keyword evidence="10" id="KW-1185">Reference proteome</keyword>
<keyword evidence="3" id="KW-0812">Transmembrane</keyword>
<organism evidence="9 10">
    <name type="scientific">Sphingobium naphthae</name>
    <dbReference type="NCBI Taxonomy" id="1886786"/>
    <lineage>
        <taxon>Bacteria</taxon>
        <taxon>Pseudomonadati</taxon>
        <taxon>Pseudomonadota</taxon>
        <taxon>Alphaproteobacteria</taxon>
        <taxon>Sphingomonadales</taxon>
        <taxon>Sphingomonadaceae</taxon>
        <taxon>Sphingobium</taxon>
    </lineage>
</organism>
<feature type="compositionally biased region" description="Low complexity" evidence="8">
    <location>
        <begin position="92"/>
        <end position="134"/>
    </location>
</feature>
<proteinExistence type="predicted"/>
<evidence type="ECO:0000256" key="6">
    <source>
        <dbReference type="ARBA" id="ARBA00023010"/>
    </source>
</evidence>
<dbReference type="EMBL" id="JAPTHD010000001">
    <property type="protein sequence ID" value="MDV5823116.1"/>
    <property type="molecule type" value="Genomic_DNA"/>
</dbReference>
<keyword evidence="5" id="KW-1133">Transmembrane helix</keyword>
<dbReference type="Proteomes" id="UP001185984">
    <property type="component" value="Unassembled WGS sequence"/>
</dbReference>
<dbReference type="InterPro" id="IPR003369">
    <property type="entry name" value="TatA/B/E"/>
</dbReference>
<evidence type="ECO:0000256" key="5">
    <source>
        <dbReference type="ARBA" id="ARBA00022989"/>
    </source>
</evidence>
<evidence type="ECO:0000256" key="8">
    <source>
        <dbReference type="SAM" id="MobiDB-lite"/>
    </source>
</evidence>
<dbReference type="Gene3D" id="1.20.5.3310">
    <property type="match status" value="1"/>
</dbReference>
<dbReference type="PANTHER" id="PTHR33162">
    <property type="entry name" value="SEC-INDEPENDENT PROTEIN TRANSLOCASE PROTEIN TATA, CHLOROPLASTIC"/>
    <property type="match status" value="1"/>
</dbReference>
<evidence type="ECO:0000256" key="1">
    <source>
        <dbReference type="ARBA" id="ARBA00004167"/>
    </source>
</evidence>
<keyword evidence="6" id="KW-0811">Translocation</keyword>
<feature type="region of interest" description="Disordered" evidence="8">
    <location>
        <begin position="75"/>
        <end position="177"/>
    </location>
</feature>
<dbReference type="PANTHER" id="PTHR33162:SF1">
    <property type="entry name" value="SEC-INDEPENDENT PROTEIN TRANSLOCASE PROTEIN TATA, CHLOROPLASTIC"/>
    <property type="match status" value="1"/>
</dbReference>
<sequence length="177" mass="18345">MFGIDSTEFLVIVIIAVIVIGPKDLPRALYKVGQIVGKAQGMARHFRTGIDAMVREVELEELEKKWAAQNKRIMEDHPPAPATDALPPPDDVTPVTDSATGADSVEAEASAASEKPPYVAEPAKPAPKPAFVAESRPAPAPAPAPAASPVTDSPPYVAQAPAAPEGVAEARKGDAAA</sequence>
<keyword evidence="7" id="KW-0472">Membrane</keyword>
<comment type="subcellular location">
    <subcellularLocation>
        <location evidence="1">Membrane</location>
        <topology evidence="1">Single-pass membrane protein</topology>
    </subcellularLocation>
</comment>
<name>A0ABU3ZUC7_9SPHN</name>